<dbReference type="AlphaFoldDB" id="A0A1S2LH70"/>
<dbReference type="EMBL" id="CP063356">
    <property type="protein sequence ID" value="QOY34713.1"/>
    <property type="molecule type" value="Genomic_DNA"/>
</dbReference>
<reference evidence="2 4" key="1">
    <citation type="submission" date="2016-10" db="EMBL/GenBank/DDBJ databases">
        <title>Draft genome sequences of four alkaliphilic bacteria belonging to the Anaerobacillus genus.</title>
        <authorList>
            <person name="Bassil N.M."/>
            <person name="Lloyd J.R."/>
        </authorList>
    </citation>
    <scope>NUCLEOTIDE SEQUENCE [LARGE SCALE GENOMIC DNA]</scope>
    <source>
        <strain evidence="2 4">NB2006</strain>
    </source>
</reference>
<reference evidence="3" key="4">
    <citation type="submission" date="2020-10" db="EMBL/GenBank/DDBJ databases">
        <authorList>
            <person name="Bassil N.M."/>
            <person name="Lloyd J.R."/>
        </authorList>
    </citation>
    <scope>NUCLEOTIDE SEQUENCE</scope>
    <source>
        <strain evidence="3">NB2006</strain>
    </source>
</reference>
<evidence type="ECO:0000256" key="1">
    <source>
        <dbReference type="SAM" id="Phobius"/>
    </source>
</evidence>
<proteinExistence type="predicted"/>
<sequence length="64" mass="7250">MELLLYFAIFLNPVLAIIFCLNLVEIIRKISANTEAETTKHTFWMTISLVYIVGTITIASIFAL</sequence>
<name>A0A1S2LH70_9BACI</name>
<evidence type="ECO:0000313" key="4">
    <source>
        <dbReference type="Proteomes" id="UP000180175"/>
    </source>
</evidence>
<gene>
    <name evidence="3" type="ORF">AWH56_018570</name>
    <name evidence="2" type="ORF">AWH56_15630</name>
</gene>
<evidence type="ECO:0000313" key="3">
    <source>
        <dbReference type="EMBL" id="QOY34713.1"/>
    </source>
</evidence>
<keyword evidence="4" id="KW-1185">Reference proteome</keyword>
<feature type="transmembrane region" description="Helical" evidence="1">
    <location>
        <begin position="44"/>
        <end position="63"/>
    </location>
</feature>
<dbReference type="KEGG" id="aia:AWH56_018570"/>
<keyword evidence="1" id="KW-0812">Transmembrane</keyword>
<dbReference type="EMBL" id="LQXD01000135">
    <property type="protein sequence ID" value="OIJ11423.1"/>
    <property type="molecule type" value="Genomic_DNA"/>
</dbReference>
<reference evidence="3 4" key="2">
    <citation type="journal article" date="2017" name="Genome Announc.">
        <title>Draft Genome Sequences of Four Alkaliphilic Bacteria Belonging to the Anaerobacillus Genus.</title>
        <authorList>
            <person name="Bassil N.M."/>
            <person name="Lloyd J.R."/>
        </authorList>
    </citation>
    <scope>NUCLEOTIDE SEQUENCE [LARGE SCALE GENOMIC DNA]</scope>
    <source>
        <strain evidence="3 4">NB2006</strain>
    </source>
</reference>
<feature type="transmembrane region" description="Helical" evidence="1">
    <location>
        <begin position="6"/>
        <end position="24"/>
    </location>
</feature>
<keyword evidence="1" id="KW-0472">Membrane</keyword>
<organism evidence="2 4">
    <name type="scientific">Anaerobacillus isosaccharinicus</name>
    <dbReference type="NCBI Taxonomy" id="1532552"/>
    <lineage>
        <taxon>Bacteria</taxon>
        <taxon>Bacillati</taxon>
        <taxon>Bacillota</taxon>
        <taxon>Bacilli</taxon>
        <taxon>Bacillales</taxon>
        <taxon>Bacillaceae</taxon>
        <taxon>Anaerobacillus</taxon>
    </lineage>
</organism>
<dbReference type="Proteomes" id="UP000180175">
    <property type="component" value="Chromosome"/>
</dbReference>
<accession>A0A1S2LH70</accession>
<evidence type="ECO:0008006" key="5">
    <source>
        <dbReference type="Google" id="ProtNLM"/>
    </source>
</evidence>
<dbReference type="RefSeq" id="WP_071317973.1">
    <property type="nucleotide sequence ID" value="NZ_CP063356.2"/>
</dbReference>
<protein>
    <recommendedName>
        <fullName evidence="5">PCZ2.2</fullName>
    </recommendedName>
</protein>
<reference evidence="3 4" key="3">
    <citation type="journal article" date="2019" name="Int. J. Syst. Evol. Microbiol.">
        <title>Anaerobacillus isosaccharinicus sp. nov., an alkaliphilic bacterium which degrades isosaccharinic acid.</title>
        <authorList>
            <person name="Bassil N.M."/>
            <person name="Lloyd J.R."/>
        </authorList>
    </citation>
    <scope>NUCLEOTIDE SEQUENCE [LARGE SCALE GENOMIC DNA]</scope>
    <source>
        <strain evidence="3 4">NB2006</strain>
    </source>
</reference>
<dbReference type="OrthoDB" id="2905441at2"/>
<evidence type="ECO:0000313" key="2">
    <source>
        <dbReference type="EMBL" id="OIJ11423.1"/>
    </source>
</evidence>
<keyword evidence="1" id="KW-1133">Transmembrane helix</keyword>